<dbReference type="Proteomes" id="UP001152803">
    <property type="component" value="Unassembled WGS sequence"/>
</dbReference>
<dbReference type="PROSITE" id="PS50850">
    <property type="entry name" value="MFS"/>
    <property type="match status" value="1"/>
</dbReference>
<keyword evidence="8" id="KW-1185">Reference proteome</keyword>
<comment type="subcellular location">
    <subcellularLocation>
        <location evidence="1">Membrane</location>
        <topology evidence="1">Multi-pass membrane protein</topology>
    </subcellularLocation>
</comment>
<evidence type="ECO:0000313" key="8">
    <source>
        <dbReference type="Proteomes" id="UP001152803"/>
    </source>
</evidence>
<dbReference type="InterPro" id="IPR020846">
    <property type="entry name" value="MFS_dom"/>
</dbReference>
<name>A0A9Q1CUD4_CONCO</name>
<organism evidence="7 8">
    <name type="scientific">Conger conger</name>
    <name type="common">Conger eel</name>
    <name type="synonym">Muraena conger</name>
    <dbReference type="NCBI Taxonomy" id="82655"/>
    <lineage>
        <taxon>Eukaryota</taxon>
        <taxon>Metazoa</taxon>
        <taxon>Chordata</taxon>
        <taxon>Craniata</taxon>
        <taxon>Vertebrata</taxon>
        <taxon>Euteleostomi</taxon>
        <taxon>Actinopterygii</taxon>
        <taxon>Neopterygii</taxon>
        <taxon>Teleostei</taxon>
        <taxon>Anguilliformes</taxon>
        <taxon>Congridae</taxon>
        <taxon>Conger</taxon>
    </lineage>
</organism>
<dbReference type="OrthoDB" id="3936150at2759"/>
<evidence type="ECO:0000259" key="6">
    <source>
        <dbReference type="PROSITE" id="PS50850"/>
    </source>
</evidence>
<comment type="caution">
    <text evidence="7">The sequence shown here is derived from an EMBL/GenBank/DDBJ whole genome shotgun (WGS) entry which is preliminary data.</text>
</comment>
<dbReference type="Gene3D" id="1.20.1250.20">
    <property type="entry name" value="MFS general substrate transporter like domains"/>
    <property type="match status" value="1"/>
</dbReference>
<keyword evidence="2 5" id="KW-0812">Transmembrane</keyword>
<protein>
    <recommendedName>
        <fullName evidence="6">Major facilitator superfamily (MFS) profile domain-containing protein</fullName>
    </recommendedName>
</protein>
<dbReference type="EMBL" id="JAFJMO010001325">
    <property type="protein sequence ID" value="KAJ8245077.1"/>
    <property type="molecule type" value="Genomic_DNA"/>
</dbReference>
<dbReference type="InterPro" id="IPR036259">
    <property type="entry name" value="MFS_trans_sf"/>
</dbReference>
<dbReference type="Pfam" id="PF00083">
    <property type="entry name" value="Sugar_tr"/>
    <property type="match status" value="1"/>
</dbReference>
<feature type="transmembrane region" description="Helical" evidence="5">
    <location>
        <begin position="225"/>
        <end position="245"/>
    </location>
</feature>
<feature type="transmembrane region" description="Helical" evidence="5">
    <location>
        <begin position="52"/>
        <end position="76"/>
    </location>
</feature>
<feature type="transmembrane region" description="Helical" evidence="5">
    <location>
        <begin position="82"/>
        <end position="101"/>
    </location>
</feature>
<evidence type="ECO:0000256" key="3">
    <source>
        <dbReference type="ARBA" id="ARBA00022989"/>
    </source>
</evidence>
<accession>A0A9Q1CUD4</accession>
<gene>
    <name evidence="7" type="ORF">COCON_G00236100</name>
</gene>
<evidence type="ECO:0000256" key="1">
    <source>
        <dbReference type="ARBA" id="ARBA00004141"/>
    </source>
</evidence>
<dbReference type="AlphaFoldDB" id="A0A9Q1CUD4"/>
<dbReference type="SUPFAM" id="SSF103473">
    <property type="entry name" value="MFS general substrate transporter"/>
    <property type="match status" value="1"/>
</dbReference>
<proteinExistence type="predicted"/>
<dbReference type="InterPro" id="IPR005828">
    <property type="entry name" value="MFS_sugar_transport-like"/>
</dbReference>
<feature type="transmembrane region" description="Helical" evidence="5">
    <location>
        <begin position="20"/>
        <end position="40"/>
    </location>
</feature>
<feature type="transmembrane region" description="Helical" evidence="5">
    <location>
        <begin position="167"/>
        <end position="184"/>
    </location>
</feature>
<dbReference type="GO" id="GO:0022857">
    <property type="term" value="F:transmembrane transporter activity"/>
    <property type="evidence" value="ECO:0007669"/>
    <property type="project" value="InterPro"/>
</dbReference>
<dbReference type="PANTHER" id="PTHR24064">
    <property type="entry name" value="SOLUTE CARRIER FAMILY 22 MEMBER"/>
    <property type="match status" value="1"/>
</dbReference>
<evidence type="ECO:0000256" key="2">
    <source>
        <dbReference type="ARBA" id="ARBA00022692"/>
    </source>
</evidence>
<keyword evidence="3 5" id="KW-1133">Transmembrane helix</keyword>
<feature type="domain" description="Major facilitator superfamily (MFS) profile" evidence="6">
    <location>
        <begin position="1"/>
        <end position="306"/>
    </location>
</feature>
<dbReference type="GO" id="GO:0016020">
    <property type="term" value="C:membrane"/>
    <property type="evidence" value="ECO:0007669"/>
    <property type="project" value="UniProtKB-SubCell"/>
</dbReference>
<feature type="non-terminal residue" evidence="7">
    <location>
        <position position="1"/>
    </location>
</feature>
<reference evidence="7" key="1">
    <citation type="journal article" date="2023" name="Science">
        <title>Genome structures resolve the early diversification of teleost fishes.</title>
        <authorList>
            <person name="Parey E."/>
            <person name="Louis A."/>
            <person name="Montfort J."/>
            <person name="Bouchez O."/>
            <person name="Roques C."/>
            <person name="Iampietro C."/>
            <person name="Lluch J."/>
            <person name="Castinel A."/>
            <person name="Donnadieu C."/>
            <person name="Desvignes T."/>
            <person name="Floi Bucao C."/>
            <person name="Jouanno E."/>
            <person name="Wen M."/>
            <person name="Mejri S."/>
            <person name="Dirks R."/>
            <person name="Jansen H."/>
            <person name="Henkel C."/>
            <person name="Chen W.J."/>
            <person name="Zahm M."/>
            <person name="Cabau C."/>
            <person name="Klopp C."/>
            <person name="Thompson A.W."/>
            <person name="Robinson-Rechavi M."/>
            <person name="Braasch I."/>
            <person name="Lecointre G."/>
            <person name="Bobe J."/>
            <person name="Postlethwait J.H."/>
            <person name="Berthelot C."/>
            <person name="Roest Crollius H."/>
            <person name="Guiguen Y."/>
        </authorList>
    </citation>
    <scope>NUCLEOTIDE SEQUENCE</scope>
    <source>
        <strain evidence="7">Concon-B</strain>
    </source>
</reference>
<evidence type="ECO:0000256" key="4">
    <source>
        <dbReference type="ARBA" id="ARBA00023136"/>
    </source>
</evidence>
<evidence type="ECO:0000313" key="7">
    <source>
        <dbReference type="EMBL" id="KAJ8245077.1"/>
    </source>
</evidence>
<evidence type="ECO:0000256" key="5">
    <source>
        <dbReference type="SAM" id="Phobius"/>
    </source>
</evidence>
<sequence length="306" mass="33946">MAIQTVFTFIQAFSPSWEVFSVLFFLVGLGQISNYVAAFVMGSEILTGTPRFIYGSLGICGSFALGYMMLPLFAYFCRDWRTLLVAMSVPSILYIPFWRFIQESPRWLLSQGRVEEAEAILRGAAKKNRVTAPEVIFPQTEGEQKQCKKEEFHGFLELLKTSNIRHITLILCLVWLTLNIGYFGLSLNTAKLLGNPYLNCFISACTEIPAYTATWLSLQYLPRRPCATISMLLGGGLLFFILLVPPGLTPLAISLEMIGKFFLSSASALAYSYTGELYPTGIRNTAIGTCSTASRVGTSIAPYLIH</sequence>
<keyword evidence="4 5" id="KW-0472">Membrane</keyword>